<dbReference type="EMBL" id="JAPNUD010000065">
    <property type="protein sequence ID" value="MDA0643361.1"/>
    <property type="molecule type" value="Genomic_DNA"/>
</dbReference>
<name>A0ABT4T2T8_9ACTN</name>
<evidence type="ECO:0000256" key="1">
    <source>
        <dbReference type="SAM" id="MobiDB-lite"/>
    </source>
</evidence>
<dbReference type="InterPro" id="IPR051448">
    <property type="entry name" value="CdaR-like_regulators"/>
</dbReference>
<dbReference type="RefSeq" id="WP_271277660.1">
    <property type="nucleotide sequence ID" value="NZ_BAABFD010000002.1"/>
</dbReference>
<dbReference type="InterPro" id="IPR042070">
    <property type="entry name" value="PucR_C-HTH_sf"/>
</dbReference>
<protein>
    <submittedName>
        <fullName evidence="3">Helix-turn-helix domain-containing protein</fullName>
    </submittedName>
</protein>
<dbReference type="Proteomes" id="UP001212498">
    <property type="component" value="Unassembled WGS sequence"/>
</dbReference>
<proteinExistence type="predicted"/>
<gene>
    <name evidence="3" type="ORF">OUY24_22260</name>
</gene>
<dbReference type="PANTHER" id="PTHR33744:SF7">
    <property type="entry name" value="PUCR FAMILY TRANSCRIPTIONAL REGULATOR"/>
    <property type="match status" value="1"/>
</dbReference>
<reference evidence="3 4" key="1">
    <citation type="submission" date="2022-11" db="EMBL/GenBank/DDBJ databases">
        <title>Nonomuraea corallina sp. nov., a new species of the genus Nonomuraea isolated from sea side sediment in Thai sea.</title>
        <authorList>
            <person name="Ngamcharungchit C."/>
            <person name="Matsumoto A."/>
            <person name="Suriyachadkun C."/>
            <person name="Panbangred W."/>
            <person name="Inahashi Y."/>
            <person name="Intra B."/>
        </authorList>
    </citation>
    <scope>NUCLEOTIDE SEQUENCE [LARGE SCALE GENOMIC DNA]</scope>
    <source>
        <strain evidence="3 4">DSM 43553</strain>
    </source>
</reference>
<dbReference type="PANTHER" id="PTHR33744">
    <property type="entry name" value="CARBOHYDRATE DIACID REGULATOR"/>
    <property type="match status" value="1"/>
</dbReference>
<accession>A0ABT4T2T8</accession>
<feature type="region of interest" description="Disordered" evidence="1">
    <location>
        <begin position="331"/>
        <end position="352"/>
    </location>
</feature>
<evidence type="ECO:0000313" key="4">
    <source>
        <dbReference type="Proteomes" id="UP001212498"/>
    </source>
</evidence>
<dbReference type="Gene3D" id="1.10.10.2840">
    <property type="entry name" value="PucR C-terminal helix-turn-helix domain"/>
    <property type="match status" value="1"/>
</dbReference>
<sequence>MRELVGRVSALDTEAGAAVRVIAYFDRLVQAHAGLEAIVRGAAMLAGCPACLSDPDRHLRIRVRADGEREDARTAPDPGWPAHHVGSGAAALRLERPGRAGPVDAIVLERAAAAARDVLDRTWGRAPARPGEDPALVELLLDAAAPPQARLIAARRLNLAGDVRVRAVAEEGGRARIERDPVIIADRPGEKRQGVGPAVPVPELPESWRLARVALRLAAEGSAQDPGPRVVFADELGGLMVLAAASRPDGEAVPDVLALERAGSAAPWTLATLHAVAYAQSLRAAATELTIHHSTLQERMTHAEHLLGWDVRTPQGRLRLQLAFALRRLARHPEPGRPADRRGRRVNPPSGG</sequence>
<evidence type="ECO:0000259" key="2">
    <source>
        <dbReference type="Pfam" id="PF13556"/>
    </source>
</evidence>
<comment type="caution">
    <text evidence="3">The sequence shown here is derived from an EMBL/GenBank/DDBJ whole genome shotgun (WGS) entry which is preliminary data.</text>
</comment>
<dbReference type="InterPro" id="IPR025736">
    <property type="entry name" value="PucR_C-HTH_dom"/>
</dbReference>
<dbReference type="Pfam" id="PF13556">
    <property type="entry name" value="HTH_30"/>
    <property type="match status" value="1"/>
</dbReference>
<evidence type="ECO:0000313" key="3">
    <source>
        <dbReference type="EMBL" id="MDA0643361.1"/>
    </source>
</evidence>
<organism evidence="3 4">
    <name type="scientific">Nonomuraea ferruginea</name>
    <dbReference type="NCBI Taxonomy" id="46174"/>
    <lineage>
        <taxon>Bacteria</taxon>
        <taxon>Bacillati</taxon>
        <taxon>Actinomycetota</taxon>
        <taxon>Actinomycetes</taxon>
        <taxon>Streptosporangiales</taxon>
        <taxon>Streptosporangiaceae</taxon>
        <taxon>Nonomuraea</taxon>
    </lineage>
</organism>
<keyword evidence="4" id="KW-1185">Reference proteome</keyword>
<feature type="domain" description="PucR C-terminal helix-turn-helix" evidence="2">
    <location>
        <begin position="270"/>
        <end position="325"/>
    </location>
</feature>
<feature type="compositionally biased region" description="Basic and acidic residues" evidence="1">
    <location>
        <begin position="331"/>
        <end position="341"/>
    </location>
</feature>